<gene>
    <name evidence="1" type="ORF">WKI47_19205</name>
</gene>
<evidence type="ECO:0000313" key="2">
    <source>
        <dbReference type="Proteomes" id="UP001380953"/>
    </source>
</evidence>
<protein>
    <submittedName>
        <fullName evidence="1">Sugar phosphate isomerase/epimerase family protein</fullName>
    </submittedName>
</protein>
<evidence type="ECO:0000313" key="1">
    <source>
        <dbReference type="EMBL" id="MEJ8306033.1"/>
    </source>
</evidence>
<organism evidence="1 2">
    <name type="scientific">Saccharibacillus sacchari</name>
    <dbReference type="NCBI Taxonomy" id="456493"/>
    <lineage>
        <taxon>Bacteria</taxon>
        <taxon>Bacillati</taxon>
        <taxon>Bacillota</taxon>
        <taxon>Bacilli</taxon>
        <taxon>Bacillales</taxon>
        <taxon>Paenibacillaceae</taxon>
        <taxon>Saccharibacillus</taxon>
    </lineage>
</organism>
<accession>A0ACC6PGV6</accession>
<dbReference type="EMBL" id="JBBKAR010000048">
    <property type="protein sequence ID" value="MEJ8306033.1"/>
    <property type="molecule type" value="Genomic_DNA"/>
</dbReference>
<proteinExistence type="predicted"/>
<keyword evidence="1" id="KW-0413">Isomerase</keyword>
<keyword evidence="2" id="KW-1185">Reference proteome</keyword>
<name>A0ACC6PGV6_9BACL</name>
<comment type="caution">
    <text evidence="1">The sequence shown here is derived from an EMBL/GenBank/DDBJ whole genome shotgun (WGS) entry which is preliminary data.</text>
</comment>
<dbReference type="Proteomes" id="UP001380953">
    <property type="component" value="Unassembled WGS sequence"/>
</dbReference>
<reference evidence="1" key="1">
    <citation type="submission" date="2024-03" db="EMBL/GenBank/DDBJ databases">
        <title>Whole genome sequecning of epiphytes from Marcgravia umbellata leaves.</title>
        <authorList>
            <person name="Kumar G."/>
            <person name="Savka M.A."/>
        </authorList>
    </citation>
    <scope>NUCLEOTIDE SEQUENCE</scope>
    <source>
        <strain evidence="1">RIT_BL5</strain>
    </source>
</reference>
<sequence>MKPEMKLGILAHTYGKLPAAELARKVAEEGFTSVQLALLKAIGDIDCSPGKLSPGLANHLGETFQREGVRIAVLGCYIDPVHPDKDIRRAEINRFKEHLRLARDFGCGMVATETGSIRTYAESHPSDYEEHGWSVLRETVTELAEEAEKWGVKLAMEPVASHTLNSLEHVRRLIEEVPSPTIGLLFDACNLLNEERLPSQDDLMKDAFETLADRMVLIHAKDLDFGDGGHFAGSGRPRLDRPVGEGLLNKELLYRLLKEHKPHIDISLEGVTADQAKRSAAELRRLYAQA</sequence>